<dbReference type="Pfam" id="PF06151">
    <property type="entry name" value="Trehalose_recp"/>
    <property type="match status" value="1"/>
</dbReference>
<dbReference type="AlphaFoldDB" id="A0A6I8U611"/>
<comment type="function">
    <text evidence="8">Plays a role in the sugar gustatory response.</text>
</comment>
<dbReference type="OrthoDB" id="5800391at2759"/>
<evidence type="ECO:0000256" key="6">
    <source>
        <dbReference type="ARBA" id="ARBA00023136"/>
    </source>
</evidence>
<evidence type="ECO:0000256" key="1">
    <source>
        <dbReference type="ARBA" id="ARBA00004651"/>
    </source>
</evidence>
<keyword evidence="6" id="KW-0472">Membrane</keyword>
<dbReference type="InParanoid" id="A0A6I8U611"/>
<dbReference type="GO" id="GO:0007165">
    <property type="term" value="P:signal transduction"/>
    <property type="evidence" value="ECO:0007669"/>
    <property type="project" value="UniProtKB-KW"/>
</dbReference>
<dbReference type="PIRSF" id="PIRSF038981">
    <property type="entry name" value="GRP"/>
    <property type="match status" value="1"/>
</dbReference>
<evidence type="ECO:0000256" key="4">
    <source>
        <dbReference type="ARBA" id="ARBA00022692"/>
    </source>
</evidence>
<reference evidence="9 10" key="1">
    <citation type="submission" date="2017-06" db="EMBL/GenBank/DDBJ databases">
        <title>Aedes aegypti genome working group (AGWG) sequencing and assembly.</title>
        <authorList>
            <consortium name="Aedes aegypti Genome Working Group (AGWG)"/>
            <person name="Matthews B.J."/>
        </authorList>
    </citation>
    <scope>NUCLEOTIDE SEQUENCE [LARGE SCALE GENOMIC DNA]</scope>
    <source>
        <strain evidence="9 10">LVP_AGWG</strain>
    </source>
</reference>
<dbReference type="GO" id="GO:0005886">
    <property type="term" value="C:plasma membrane"/>
    <property type="evidence" value="ECO:0007669"/>
    <property type="project" value="UniProtKB-SubCell"/>
</dbReference>
<comment type="subcellular location">
    <subcellularLocation>
        <location evidence="1">Cell membrane</location>
        <topology evidence="1">Multi-pass membrane protein</topology>
    </subcellularLocation>
</comment>
<dbReference type="PANTHER" id="PTHR21421:SF34">
    <property type="entry name" value="GUSTATORY RECEPTOR FOR SUGAR TASTE 61A-RELATED"/>
    <property type="match status" value="1"/>
</dbReference>
<keyword evidence="10" id="KW-1185">Reference proteome</keyword>
<evidence type="ECO:0000256" key="8">
    <source>
        <dbReference type="PIRNR" id="PIRNR038981"/>
    </source>
</evidence>
<evidence type="ECO:0000313" key="9">
    <source>
        <dbReference type="EnsemblMetazoa" id="AAEL024813-PA"/>
    </source>
</evidence>
<dbReference type="Proteomes" id="UP000008820">
    <property type="component" value="Chromosome 3"/>
</dbReference>
<accession>A0A6I8U611</accession>
<keyword evidence="8" id="KW-0807">Transducer</keyword>
<proteinExistence type="inferred from homology"/>
<evidence type="ECO:0000256" key="5">
    <source>
        <dbReference type="ARBA" id="ARBA00022989"/>
    </source>
</evidence>
<evidence type="ECO:0000256" key="3">
    <source>
        <dbReference type="ARBA" id="ARBA00022475"/>
    </source>
</evidence>
<keyword evidence="5" id="KW-1133">Transmembrane helix</keyword>
<evidence type="ECO:0000256" key="2">
    <source>
        <dbReference type="ARBA" id="ARBA00005327"/>
    </source>
</evidence>
<keyword evidence="4" id="KW-0812">Transmembrane</keyword>
<gene>
    <name evidence="9" type="primary">5563655</name>
</gene>
<evidence type="ECO:0000256" key="7">
    <source>
        <dbReference type="ARBA" id="ARBA00023170"/>
    </source>
</evidence>
<dbReference type="PANTHER" id="PTHR21421">
    <property type="entry name" value="GUSTATORY RECEPTOR"/>
    <property type="match status" value="1"/>
</dbReference>
<keyword evidence="3" id="KW-1003">Cell membrane</keyword>
<evidence type="ECO:0000313" key="10">
    <source>
        <dbReference type="Proteomes" id="UP000008820"/>
    </source>
</evidence>
<protein>
    <recommendedName>
        <fullName evidence="8">Gustatory receptor</fullName>
    </recommendedName>
</protein>
<name>A0A6I8U611_AEDAE</name>
<sequence length="434" mass="50050">MFLKKVKLLKNHFAQEEVQDSFHQAIRPYILTGQLFGIFPLSGVFDKDPNRIRLVWPTVRVALDLIVLGAGIANTIAECMRLRMVGVNAKNINGLIFFVDGCIINVLFLLMATKWNRVAVKWDSVDRIFLTESYRIESKWTLKRRLWTATALLLGLACCEHLLATINNLNDQWHEIEHCGWKENITDTFRHFSLRKFSNMYSIVPYSTVSAVFFSYVSFALTLYWNYLDVFIILISIAIATRFDQINTHLRTLAGGGVLIPNEPFWIRVRTHYVSLCELLDEVDQAVAWIVLISCATNLYFICLQILNVSQKLRYPMNDVYYWFSLLFLMGRTATLFLCAAHIHEAAKRPLDIVAKIPNNGWSVELDRFSSQLKSETVALSGMGFFHITRQLLFSMAGTIVTYELVMLKFDKESEGKGYIRPCSFFDIEKKWLT</sequence>
<dbReference type="FunCoup" id="A0A6I8U611">
    <property type="interactions" value="7"/>
</dbReference>
<dbReference type="GO" id="GO:0033041">
    <property type="term" value="F:sweet taste receptor activity"/>
    <property type="evidence" value="ECO:0007669"/>
    <property type="project" value="TreeGrafter"/>
</dbReference>
<keyword evidence="7 8" id="KW-0675">Receptor</keyword>
<dbReference type="InterPro" id="IPR009318">
    <property type="entry name" value="Gustatory_rcpt"/>
</dbReference>
<dbReference type="EnsemblMetazoa" id="AAEL024813-RA">
    <property type="protein sequence ID" value="AAEL024813-PA"/>
    <property type="gene ID" value="AAEL024813"/>
</dbReference>
<reference evidence="9" key="2">
    <citation type="submission" date="2020-05" db="UniProtKB">
        <authorList>
            <consortium name="EnsemblMetazoa"/>
        </authorList>
    </citation>
    <scope>IDENTIFICATION</scope>
    <source>
        <strain evidence="9">LVP_AGWG</strain>
    </source>
</reference>
<comment type="similarity">
    <text evidence="2">Belongs to the insect chemoreceptor superfamily. Gustatory receptor (GR) family. Gr5a subfamily.</text>
</comment>
<organism evidence="9 10">
    <name type="scientific">Aedes aegypti</name>
    <name type="common">Yellowfever mosquito</name>
    <name type="synonym">Culex aegypti</name>
    <dbReference type="NCBI Taxonomy" id="7159"/>
    <lineage>
        <taxon>Eukaryota</taxon>
        <taxon>Metazoa</taxon>
        <taxon>Ecdysozoa</taxon>
        <taxon>Arthropoda</taxon>
        <taxon>Hexapoda</taxon>
        <taxon>Insecta</taxon>
        <taxon>Pterygota</taxon>
        <taxon>Neoptera</taxon>
        <taxon>Endopterygota</taxon>
        <taxon>Diptera</taxon>
        <taxon>Nematocera</taxon>
        <taxon>Culicoidea</taxon>
        <taxon>Culicidae</taxon>
        <taxon>Culicinae</taxon>
        <taxon>Aedini</taxon>
        <taxon>Aedes</taxon>
        <taxon>Stegomyia</taxon>
    </lineage>
</organism>